<dbReference type="Gene3D" id="3.90.76.10">
    <property type="entry name" value="Dipeptide-binding Protein, Domain 1"/>
    <property type="match status" value="1"/>
</dbReference>
<organism evidence="3 4">
    <name type="scientific">Amycolatopsis cihanbeyliensis</name>
    <dbReference type="NCBI Taxonomy" id="1128664"/>
    <lineage>
        <taxon>Bacteria</taxon>
        <taxon>Bacillati</taxon>
        <taxon>Actinomycetota</taxon>
        <taxon>Actinomycetes</taxon>
        <taxon>Pseudonocardiales</taxon>
        <taxon>Pseudonocardiaceae</taxon>
        <taxon>Amycolatopsis</taxon>
    </lineage>
</organism>
<dbReference type="GO" id="GO:0042597">
    <property type="term" value="C:periplasmic space"/>
    <property type="evidence" value="ECO:0007669"/>
    <property type="project" value="UniProtKB-ARBA"/>
</dbReference>
<accession>A0A542DHP6</accession>
<dbReference type="Gene3D" id="3.10.105.10">
    <property type="entry name" value="Dipeptide-binding Protein, Domain 3"/>
    <property type="match status" value="1"/>
</dbReference>
<dbReference type="GO" id="GO:1904680">
    <property type="term" value="F:peptide transmembrane transporter activity"/>
    <property type="evidence" value="ECO:0007669"/>
    <property type="project" value="TreeGrafter"/>
</dbReference>
<evidence type="ECO:0000313" key="4">
    <source>
        <dbReference type="Proteomes" id="UP000320876"/>
    </source>
</evidence>
<dbReference type="PIRSF" id="PIRSF002741">
    <property type="entry name" value="MppA"/>
    <property type="match status" value="1"/>
</dbReference>
<dbReference type="GO" id="GO:0015833">
    <property type="term" value="P:peptide transport"/>
    <property type="evidence" value="ECO:0007669"/>
    <property type="project" value="TreeGrafter"/>
</dbReference>
<dbReference type="InterPro" id="IPR030678">
    <property type="entry name" value="Peptide/Ni-bd"/>
</dbReference>
<dbReference type="OrthoDB" id="7888869at2"/>
<dbReference type="PANTHER" id="PTHR30290:SF65">
    <property type="entry name" value="MONOACYL PHOSPHATIDYLINOSITOL TETRAMANNOSIDE-BINDING PROTEIN LPQW-RELATED"/>
    <property type="match status" value="1"/>
</dbReference>
<dbReference type="Pfam" id="PF00496">
    <property type="entry name" value="SBP_bac_5"/>
    <property type="match status" value="1"/>
</dbReference>
<dbReference type="InterPro" id="IPR039424">
    <property type="entry name" value="SBP_5"/>
</dbReference>
<evidence type="ECO:0000259" key="2">
    <source>
        <dbReference type="Pfam" id="PF00496"/>
    </source>
</evidence>
<reference evidence="3 4" key="1">
    <citation type="submission" date="2019-06" db="EMBL/GenBank/DDBJ databases">
        <title>Sequencing the genomes of 1000 actinobacteria strains.</title>
        <authorList>
            <person name="Klenk H.-P."/>
        </authorList>
    </citation>
    <scope>NUCLEOTIDE SEQUENCE [LARGE SCALE GENOMIC DNA]</scope>
    <source>
        <strain evidence="3 4">DSM 45679</strain>
    </source>
</reference>
<protein>
    <submittedName>
        <fullName evidence="3">Peptide/nickel transport system substrate-binding protein</fullName>
    </submittedName>
</protein>
<evidence type="ECO:0000256" key="1">
    <source>
        <dbReference type="SAM" id="SignalP"/>
    </source>
</evidence>
<name>A0A542DHP6_AMYCI</name>
<feature type="signal peptide" evidence="1">
    <location>
        <begin position="1"/>
        <end position="22"/>
    </location>
</feature>
<dbReference type="Proteomes" id="UP000320876">
    <property type="component" value="Unassembled WGS sequence"/>
</dbReference>
<keyword evidence="4" id="KW-1185">Reference proteome</keyword>
<dbReference type="RefSeq" id="WP_141997671.1">
    <property type="nucleotide sequence ID" value="NZ_VFML01000001.1"/>
</dbReference>
<dbReference type="PROSITE" id="PS51257">
    <property type="entry name" value="PROKAR_LIPOPROTEIN"/>
    <property type="match status" value="1"/>
</dbReference>
<dbReference type="EMBL" id="VFML01000001">
    <property type="protein sequence ID" value="TQJ02575.1"/>
    <property type="molecule type" value="Genomic_DNA"/>
</dbReference>
<dbReference type="InterPro" id="IPR000914">
    <property type="entry name" value="SBP_5_dom"/>
</dbReference>
<sequence>MRRSKAVSALSLIAASALVLTACSGGDEGGDPNTGSSSDIEQMATGKAQENGVFKLAEAAESDKVTVAVDRKFTAYNNNTPDTNTSYNTYVLVTVLAGAHIYDGNNKVLLNGDVMDSVEMTSTEPQVVEYKIKPDVKWSDGEAWDCDDFYLAWLANSGKIESFQAVSPAGYKLIEQAECTDDQTFVTTYSEPYLDYEGLFNTTILPAHVLEQETGIGDITQFDLNSPAEELKPAGEFWSSEWKGFKPDIMPASGPYKIASFDDNAGIVTLERNKDFVGAKGGPQTVVVRAMPKTTEMASALQNGEIDVASSTQPDATSAQGLKDLASQGVTYGSAPQLSYEHIDLNYERIFADKAVRTAFFQAIEREEILNKLIQPIRQDAQVLNSVMYFEGEQGYEDRYSGKAGQAAQAAAKTLQDAGWTKGADGIFEKDGERLSIAISHNDNDRRSQTVEILIPQLKEAGIEVKDNTDPAFFDGPLSNGDWDACIYAWSAAPFKAESSSIFLSPDNGGEQNYQGLANPQIDEAMNKAVSATDESAQREGYQKADELIAEERASLPLFQMPSMWAFRGIDRVFFQGYFGSLWNVGEWERTS</sequence>
<dbReference type="Gene3D" id="3.40.190.10">
    <property type="entry name" value="Periplasmic binding protein-like II"/>
    <property type="match status" value="1"/>
</dbReference>
<feature type="chain" id="PRO_5039122831" evidence="1">
    <location>
        <begin position="23"/>
        <end position="592"/>
    </location>
</feature>
<proteinExistence type="predicted"/>
<evidence type="ECO:0000313" key="3">
    <source>
        <dbReference type="EMBL" id="TQJ02575.1"/>
    </source>
</evidence>
<comment type="caution">
    <text evidence="3">The sequence shown here is derived from an EMBL/GenBank/DDBJ whole genome shotgun (WGS) entry which is preliminary data.</text>
</comment>
<dbReference type="CDD" id="cd08501">
    <property type="entry name" value="PBP2_Lpqw"/>
    <property type="match status" value="1"/>
</dbReference>
<dbReference type="GO" id="GO:0043190">
    <property type="term" value="C:ATP-binding cassette (ABC) transporter complex"/>
    <property type="evidence" value="ECO:0007669"/>
    <property type="project" value="InterPro"/>
</dbReference>
<feature type="domain" description="Solute-binding protein family 5" evidence="2">
    <location>
        <begin position="117"/>
        <end position="504"/>
    </location>
</feature>
<keyword evidence="1" id="KW-0732">Signal</keyword>
<dbReference type="SUPFAM" id="SSF53850">
    <property type="entry name" value="Periplasmic binding protein-like II"/>
    <property type="match status" value="1"/>
</dbReference>
<dbReference type="AlphaFoldDB" id="A0A542DHP6"/>
<dbReference type="PANTHER" id="PTHR30290">
    <property type="entry name" value="PERIPLASMIC BINDING COMPONENT OF ABC TRANSPORTER"/>
    <property type="match status" value="1"/>
</dbReference>
<gene>
    <name evidence="3" type="ORF">FB471_2307</name>
</gene>